<protein>
    <submittedName>
        <fullName evidence="1">Uncharacterized protein</fullName>
    </submittedName>
</protein>
<organism evidence="1 2">
    <name type="scientific">Candidatus Scybalomonas excrementavium</name>
    <dbReference type="NCBI Taxonomy" id="2840943"/>
    <lineage>
        <taxon>Bacteria</taxon>
        <taxon>Bacillati</taxon>
        <taxon>Bacillota</taxon>
        <taxon>Clostridia</taxon>
        <taxon>Lachnospirales</taxon>
        <taxon>Lachnospiraceae</taxon>
        <taxon>Lachnospiraceae incertae sedis</taxon>
        <taxon>Candidatus Scybalomonas</taxon>
    </lineage>
</organism>
<evidence type="ECO:0000313" key="2">
    <source>
        <dbReference type="Proteomes" id="UP000823618"/>
    </source>
</evidence>
<evidence type="ECO:0000313" key="1">
    <source>
        <dbReference type="EMBL" id="MBO8462803.1"/>
    </source>
</evidence>
<dbReference type="EMBL" id="JADIML010000076">
    <property type="protein sequence ID" value="MBO8462803.1"/>
    <property type="molecule type" value="Genomic_DNA"/>
</dbReference>
<proteinExistence type="predicted"/>
<sequence length="165" mass="20720">MKVLSKAEYKKYFYYFYDEERFYITKYFKDTVSKVLKENFDLKYYDKGRWWYSDWNCHKRMVITLFASKGITYPMLWGYNYDFIPRLNNQNKFIWHRTQKSFHLDIEDAYYNYVPVIPKIKRTEEYFFNPEQNAKYQYELPIWTNNLEFALKYIEDVVKKIFHLC</sequence>
<gene>
    <name evidence="1" type="ORF">IAC13_02595</name>
</gene>
<accession>A0A9D9HZ12</accession>
<reference evidence="1" key="1">
    <citation type="submission" date="2020-10" db="EMBL/GenBank/DDBJ databases">
        <authorList>
            <person name="Gilroy R."/>
        </authorList>
    </citation>
    <scope>NUCLEOTIDE SEQUENCE</scope>
    <source>
        <strain evidence="1">E3-2379</strain>
    </source>
</reference>
<reference evidence="1" key="2">
    <citation type="journal article" date="2021" name="PeerJ">
        <title>Extensive microbial diversity within the chicken gut microbiome revealed by metagenomics and culture.</title>
        <authorList>
            <person name="Gilroy R."/>
            <person name="Ravi A."/>
            <person name="Getino M."/>
            <person name="Pursley I."/>
            <person name="Horton D.L."/>
            <person name="Alikhan N.F."/>
            <person name="Baker D."/>
            <person name="Gharbi K."/>
            <person name="Hall N."/>
            <person name="Watson M."/>
            <person name="Adriaenssens E.M."/>
            <person name="Foster-Nyarko E."/>
            <person name="Jarju S."/>
            <person name="Secka A."/>
            <person name="Antonio M."/>
            <person name="Oren A."/>
            <person name="Chaudhuri R.R."/>
            <person name="La Ragione R."/>
            <person name="Hildebrand F."/>
            <person name="Pallen M.J."/>
        </authorList>
    </citation>
    <scope>NUCLEOTIDE SEQUENCE</scope>
    <source>
        <strain evidence="1">E3-2379</strain>
    </source>
</reference>
<dbReference type="AlphaFoldDB" id="A0A9D9HZ12"/>
<dbReference type="Proteomes" id="UP000823618">
    <property type="component" value="Unassembled WGS sequence"/>
</dbReference>
<name>A0A9D9HZ12_9FIRM</name>
<comment type="caution">
    <text evidence="1">The sequence shown here is derived from an EMBL/GenBank/DDBJ whole genome shotgun (WGS) entry which is preliminary data.</text>
</comment>